<evidence type="ECO:0000256" key="1">
    <source>
        <dbReference type="ARBA" id="ARBA00000085"/>
    </source>
</evidence>
<keyword evidence="8" id="KW-0902">Two-component regulatory system</keyword>
<evidence type="ECO:0000256" key="7">
    <source>
        <dbReference type="ARBA" id="ARBA00022840"/>
    </source>
</evidence>
<evidence type="ECO:0000259" key="12">
    <source>
        <dbReference type="PROSITE" id="PS50110"/>
    </source>
</evidence>
<dbReference type="Gene3D" id="1.10.287.130">
    <property type="match status" value="2"/>
</dbReference>
<evidence type="ECO:0000256" key="10">
    <source>
        <dbReference type="SAM" id="Coils"/>
    </source>
</evidence>
<dbReference type="GO" id="GO:0000155">
    <property type="term" value="F:phosphorelay sensor kinase activity"/>
    <property type="evidence" value="ECO:0007669"/>
    <property type="project" value="InterPro"/>
</dbReference>
<dbReference type="SUPFAM" id="SSF55874">
    <property type="entry name" value="ATPase domain of HSP90 chaperone/DNA topoisomerase II/histidine kinase"/>
    <property type="match status" value="2"/>
</dbReference>
<dbReference type="SUPFAM" id="SSF52172">
    <property type="entry name" value="CheY-like"/>
    <property type="match status" value="1"/>
</dbReference>
<dbReference type="SUPFAM" id="SSF47384">
    <property type="entry name" value="Homodimeric domain of signal transducing histidine kinase"/>
    <property type="match status" value="2"/>
</dbReference>
<proteinExistence type="predicted"/>
<dbReference type="InterPro" id="IPR013656">
    <property type="entry name" value="PAS_4"/>
</dbReference>
<dbReference type="Pfam" id="PF08448">
    <property type="entry name" value="PAS_4"/>
    <property type="match status" value="1"/>
</dbReference>
<reference evidence="13 14" key="1">
    <citation type="submission" date="2018-06" db="EMBL/GenBank/DDBJ databases">
        <authorList>
            <consortium name="Pathogen Informatics"/>
            <person name="Doyle S."/>
        </authorList>
    </citation>
    <scope>NUCLEOTIDE SEQUENCE [LARGE SCALE GENOMIC DNA]</scope>
    <source>
        <strain evidence="13 14">NCTC12000</strain>
    </source>
</reference>
<evidence type="ECO:0000256" key="9">
    <source>
        <dbReference type="PROSITE-ProRule" id="PRU00169"/>
    </source>
</evidence>
<evidence type="ECO:0000256" key="4">
    <source>
        <dbReference type="ARBA" id="ARBA00022679"/>
    </source>
</evidence>
<dbReference type="PROSITE" id="PS50109">
    <property type="entry name" value="HIS_KIN"/>
    <property type="match status" value="2"/>
</dbReference>
<dbReference type="PANTHER" id="PTHR43547">
    <property type="entry name" value="TWO-COMPONENT HISTIDINE KINASE"/>
    <property type="match status" value="1"/>
</dbReference>
<dbReference type="Pfam" id="PF02518">
    <property type="entry name" value="HATPase_c"/>
    <property type="match status" value="2"/>
</dbReference>
<keyword evidence="6 13" id="KW-0418">Kinase</keyword>
<dbReference type="InterPro" id="IPR000014">
    <property type="entry name" value="PAS"/>
</dbReference>
<dbReference type="Gene3D" id="3.30.450.20">
    <property type="entry name" value="PAS domain"/>
    <property type="match status" value="1"/>
</dbReference>
<evidence type="ECO:0000256" key="8">
    <source>
        <dbReference type="ARBA" id="ARBA00023012"/>
    </source>
</evidence>
<dbReference type="PROSITE" id="PS50110">
    <property type="entry name" value="RESPONSE_REGULATORY"/>
    <property type="match status" value="1"/>
</dbReference>
<dbReference type="CDD" id="cd00156">
    <property type="entry name" value="REC"/>
    <property type="match status" value="1"/>
</dbReference>
<evidence type="ECO:0000256" key="3">
    <source>
        <dbReference type="ARBA" id="ARBA00022553"/>
    </source>
</evidence>
<keyword evidence="3 9" id="KW-0597">Phosphoprotein</keyword>
<keyword evidence="5" id="KW-0547">Nucleotide-binding</keyword>
<accession>A0A378K7E4</accession>
<dbReference type="InterPro" id="IPR001789">
    <property type="entry name" value="Sig_transdc_resp-reg_receiver"/>
</dbReference>
<gene>
    <name evidence="13" type="primary">stuC</name>
    <name evidence="13" type="ORF">NCTC12000_02281</name>
</gene>
<dbReference type="SMART" id="SM00387">
    <property type="entry name" value="HATPase_c"/>
    <property type="match status" value="2"/>
</dbReference>
<dbReference type="Pfam" id="PF00512">
    <property type="entry name" value="HisKA"/>
    <property type="match status" value="2"/>
</dbReference>
<dbReference type="AlphaFoldDB" id="A0A378K7E4"/>
<feature type="modified residue" description="4-aspartylphosphate" evidence="9">
    <location>
        <position position="517"/>
    </location>
</feature>
<evidence type="ECO:0000256" key="6">
    <source>
        <dbReference type="ARBA" id="ARBA00022777"/>
    </source>
</evidence>
<dbReference type="CDD" id="cd00082">
    <property type="entry name" value="HisKA"/>
    <property type="match status" value="2"/>
</dbReference>
<dbReference type="InterPro" id="IPR035965">
    <property type="entry name" value="PAS-like_dom_sf"/>
</dbReference>
<dbReference type="InterPro" id="IPR036890">
    <property type="entry name" value="HATPase_C_sf"/>
</dbReference>
<evidence type="ECO:0000256" key="2">
    <source>
        <dbReference type="ARBA" id="ARBA00012438"/>
    </source>
</evidence>
<name>A0A378K7E4_LEGPN</name>
<keyword evidence="7" id="KW-0067">ATP-binding</keyword>
<comment type="catalytic activity">
    <reaction evidence="1">
        <text>ATP + protein L-histidine = ADP + protein N-phospho-L-histidine.</text>
        <dbReference type="EC" id="2.7.13.3"/>
    </reaction>
</comment>
<feature type="coiled-coil region" evidence="10">
    <location>
        <begin position="167"/>
        <end position="194"/>
    </location>
</feature>
<dbReference type="GO" id="GO:0005524">
    <property type="term" value="F:ATP binding"/>
    <property type="evidence" value="ECO:0007669"/>
    <property type="project" value="UniProtKB-KW"/>
</dbReference>
<dbReference type="SMART" id="SM00448">
    <property type="entry name" value="REC"/>
    <property type="match status" value="1"/>
</dbReference>
<feature type="domain" description="Response regulatory" evidence="12">
    <location>
        <begin position="469"/>
        <end position="584"/>
    </location>
</feature>
<dbReference type="InterPro" id="IPR011006">
    <property type="entry name" value="CheY-like_superfamily"/>
</dbReference>
<evidence type="ECO:0000313" key="13">
    <source>
        <dbReference type="EMBL" id="STX80270.1"/>
    </source>
</evidence>
<keyword evidence="4 13" id="KW-0808">Transferase</keyword>
<dbReference type="Gene3D" id="3.30.565.10">
    <property type="entry name" value="Histidine kinase-like ATPase, C-terminal domain"/>
    <property type="match status" value="2"/>
</dbReference>
<dbReference type="Gene3D" id="3.40.50.2300">
    <property type="match status" value="1"/>
</dbReference>
<dbReference type="PRINTS" id="PR00344">
    <property type="entry name" value="BCTRLSENSOR"/>
</dbReference>
<evidence type="ECO:0000256" key="5">
    <source>
        <dbReference type="ARBA" id="ARBA00022741"/>
    </source>
</evidence>
<dbReference type="CDD" id="cd00130">
    <property type="entry name" value="PAS"/>
    <property type="match status" value="1"/>
</dbReference>
<sequence>MRRENTKSNIDFKSIFDSLPDLYLLLDRDFNIVGVSDAYLQATMVNRKQILGKNVFDAFPENPNDPKATGAKNLYASLHRVLKNKSADTMAIQKYDIQRPADRGGGFEERYWSPINTPVLGAEQEVEYIIHRVEDVTEFVHLKKTGSAQLKLMEELRTKAGEMEIEIYQRAQEIQEANKQLEEANKNLARLDQIKTQFFANVSHELRTPLMLILGSLEMLLAEKRLPSFVLNTLRRIQNNAQILLKHVNDLLNISKLDAGKMILHYANIDLVKLIQQTIALFEAQIPERKFVFSMDLPDELQAQMDPDKIQHVLINILSNAIKFTPQNAKVRIRLAQTNPETCRLQIEDNGSGIPPDLCETIFERFFQVEEPTTRTVGGTGLGLSIAKDFVELHGGSILAGNARNGGAIFTIELPLKAPQNVKVYSSYSQTLLGEKEISTSLAEFRNKVKPIKERAEEDFEQDYYDRPLILVVEDNQEMNHFICKILNTIYRTESAFDGREGLQKSLDLHPDLIVSDIMMPHMSGVEMVHAIREHPQLLKTPIIILTAKADDELTARMLEEGAQDYVIKPFSAKEFKARVANLILVKKAEDELDQFVYHASHDLKAPLPAMEHLISWIEEDLGEMLSEQSKKYLLLLRQRASRMSKLLDGLLKYAQSGYVFDKVRTIHTDRLITDIIKKLNPPQTVTFQLEDTLPVLNTCELPLREVFTALLDNSIRHHHRKDGHIIIGTKEKDRFYEFFVADDGPGIEKKYQDRIFQLFQTLQPRDKLETSGVGLSIAKKIVEFQGGKISVESEKNKGSVFRFLWPKDKEIGDAC</sequence>
<dbReference type="EC" id="2.7.13.3" evidence="2"/>
<dbReference type="FunFam" id="3.30.565.10:FF:000037">
    <property type="entry name" value="Hybrid sensor histidine kinase/response regulator"/>
    <property type="match status" value="1"/>
</dbReference>
<dbReference type="InterPro" id="IPR003661">
    <property type="entry name" value="HisK_dim/P_dom"/>
</dbReference>
<evidence type="ECO:0000259" key="11">
    <source>
        <dbReference type="PROSITE" id="PS50109"/>
    </source>
</evidence>
<dbReference type="Proteomes" id="UP000254631">
    <property type="component" value="Unassembled WGS sequence"/>
</dbReference>
<dbReference type="InterPro" id="IPR004358">
    <property type="entry name" value="Sig_transdc_His_kin-like_C"/>
</dbReference>
<dbReference type="PANTHER" id="PTHR43547:SF2">
    <property type="entry name" value="HYBRID SIGNAL TRANSDUCTION HISTIDINE KINASE C"/>
    <property type="match status" value="1"/>
</dbReference>
<dbReference type="EMBL" id="UGOL01000001">
    <property type="protein sequence ID" value="STX80270.1"/>
    <property type="molecule type" value="Genomic_DNA"/>
</dbReference>
<dbReference type="SMART" id="SM00388">
    <property type="entry name" value="HisKA"/>
    <property type="match status" value="2"/>
</dbReference>
<dbReference type="InterPro" id="IPR003594">
    <property type="entry name" value="HATPase_dom"/>
</dbReference>
<organism evidence="13 14">
    <name type="scientific">Legionella pneumophila</name>
    <dbReference type="NCBI Taxonomy" id="446"/>
    <lineage>
        <taxon>Bacteria</taxon>
        <taxon>Pseudomonadati</taxon>
        <taxon>Pseudomonadota</taxon>
        <taxon>Gammaproteobacteria</taxon>
        <taxon>Legionellales</taxon>
        <taxon>Legionellaceae</taxon>
        <taxon>Legionella</taxon>
    </lineage>
</organism>
<evidence type="ECO:0000313" key="14">
    <source>
        <dbReference type="Proteomes" id="UP000254631"/>
    </source>
</evidence>
<dbReference type="SUPFAM" id="SSF55785">
    <property type="entry name" value="PYP-like sensor domain (PAS domain)"/>
    <property type="match status" value="1"/>
</dbReference>
<protein>
    <recommendedName>
        <fullName evidence="2">histidine kinase</fullName>
        <ecNumber evidence="2">2.7.13.3</ecNumber>
    </recommendedName>
</protein>
<dbReference type="RefSeq" id="WP_013101681.1">
    <property type="nucleotide sequence ID" value="NZ_BAZA01000113.1"/>
</dbReference>
<keyword evidence="10" id="KW-0175">Coiled coil</keyword>
<feature type="domain" description="Histidine kinase" evidence="11">
    <location>
        <begin position="201"/>
        <end position="418"/>
    </location>
</feature>
<dbReference type="Pfam" id="PF00072">
    <property type="entry name" value="Response_reg"/>
    <property type="match status" value="1"/>
</dbReference>
<dbReference type="InterPro" id="IPR036097">
    <property type="entry name" value="HisK_dim/P_sf"/>
</dbReference>
<dbReference type="InterPro" id="IPR005467">
    <property type="entry name" value="His_kinase_dom"/>
</dbReference>
<feature type="domain" description="Histidine kinase" evidence="11">
    <location>
        <begin position="599"/>
        <end position="810"/>
    </location>
</feature>